<dbReference type="Gene3D" id="3.30.420.10">
    <property type="entry name" value="Ribonuclease H-like superfamily/Ribonuclease H"/>
    <property type="match status" value="1"/>
</dbReference>
<evidence type="ECO:0000256" key="7">
    <source>
        <dbReference type="ARBA" id="ARBA00022801"/>
    </source>
</evidence>
<dbReference type="FunFam" id="1.10.340.70:FF:000001">
    <property type="entry name" value="Retrovirus-related Pol polyprotein from transposon gypsy-like Protein"/>
    <property type="match status" value="1"/>
</dbReference>
<dbReference type="CDD" id="cd01647">
    <property type="entry name" value="RT_LTR"/>
    <property type="match status" value="1"/>
</dbReference>
<name>A0A8P4G6M0_DICLA</name>
<dbReference type="InterPro" id="IPR000477">
    <property type="entry name" value="RT_dom"/>
</dbReference>
<evidence type="ECO:0000256" key="1">
    <source>
        <dbReference type="ARBA" id="ARBA00010879"/>
    </source>
</evidence>
<dbReference type="Pfam" id="PF00078">
    <property type="entry name" value="RVT_1"/>
    <property type="match status" value="1"/>
</dbReference>
<dbReference type="PANTHER" id="PTHR37984:SF15">
    <property type="entry name" value="INTEGRASE CATALYTIC DOMAIN-CONTAINING PROTEIN"/>
    <property type="match status" value="1"/>
</dbReference>
<dbReference type="FunFam" id="3.10.20.370:FF:000001">
    <property type="entry name" value="Retrovirus-related Pol polyprotein from transposon 17.6-like protein"/>
    <property type="match status" value="1"/>
</dbReference>
<keyword evidence="8" id="KW-0695">RNA-directed DNA polymerase</keyword>
<evidence type="ECO:0000259" key="11">
    <source>
        <dbReference type="PROSITE" id="PS50878"/>
    </source>
</evidence>
<dbReference type="GO" id="GO:0015074">
    <property type="term" value="P:DNA integration"/>
    <property type="evidence" value="ECO:0007669"/>
    <property type="project" value="InterPro"/>
</dbReference>
<dbReference type="Pfam" id="PF17921">
    <property type="entry name" value="Integrase_H2C2"/>
    <property type="match status" value="1"/>
</dbReference>
<dbReference type="FunFam" id="3.30.420.10:FF:000032">
    <property type="entry name" value="Retrovirus-related Pol polyprotein from transposon 297-like Protein"/>
    <property type="match status" value="1"/>
</dbReference>
<evidence type="ECO:0000256" key="6">
    <source>
        <dbReference type="ARBA" id="ARBA00022759"/>
    </source>
</evidence>
<feature type="compositionally biased region" description="Low complexity" evidence="10">
    <location>
        <begin position="1291"/>
        <end position="1310"/>
    </location>
</feature>
<evidence type="ECO:0000256" key="9">
    <source>
        <dbReference type="ARBA" id="ARBA00039658"/>
    </source>
</evidence>
<proteinExistence type="inferred from homology"/>
<evidence type="ECO:0000313" key="14">
    <source>
        <dbReference type="Proteomes" id="UP000694389"/>
    </source>
</evidence>
<dbReference type="InterPro" id="IPR043128">
    <property type="entry name" value="Rev_trsase/Diguanyl_cyclase"/>
</dbReference>
<dbReference type="SUPFAM" id="SSF56672">
    <property type="entry name" value="DNA/RNA polymerases"/>
    <property type="match status" value="1"/>
</dbReference>
<dbReference type="Gene3D" id="3.30.70.270">
    <property type="match status" value="2"/>
</dbReference>
<dbReference type="GO" id="GO:0004523">
    <property type="term" value="F:RNA-DNA hybrid ribonuclease activity"/>
    <property type="evidence" value="ECO:0007669"/>
    <property type="project" value="UniProtKB-EC"/>
</dbReference>
<reference evidence="13" key="2">
    <citation type="submission" date="2025-09" db="UniProtKB">
        <authorList>
            <consortium name="Ensembl"/>
        </authorList>
    </citation>
    <scope>IDENTIFICATION</scope>
</reference>
<dbReference type="InterPro" id="IPR043502">
    <property type="entry name" value="DNA/RNA_pol_sf"/>
</dbReference>
<keyword evidence="7" id="KW-0378">Hydrolase</keyword>
<evidence type="ECO:0000256" key="3">
    <source>
        <dbReference type="ARBA" id="ARBA00022679"/>
    </source>
</evidence>
<keyword evidence="5" id="KW-0540">Nuclease</keyword>
<dbReference type="Gene3D" id="1.10.340.70">
    <property type="match status" value="1"/>
</dbReference>
<dbReference type="InterPro" id="IPR012337">
    <property type="entry name" value="RNaseH-like_sf"/>
</dbReference>
<dbReference type="InterPro" id="IPR041373">
    <property type="entry name" value="RT_RNaseH"/>
</dbReference>
<dbReference type="EC" id="3.1.26.4" evidence="2"/>
<dbReference type="CDD" id="cd09274">
    <property type="entry name" value="RNase_HI_RT_Ty3"/>
    <property type="match status" value="1"/>
</dbReference>
<reference evidence="13" key="1">
    <citation type="submission" date="2025-08" db="UniProtKB">
        <authorList>
            <consortium name="Ensembl"/>
        </authorList>
    </citation>
    <scope>IDENTIFICATION</scope>
</reference>
<dbReference type="InterPro" id="IPR041588">
    <property type="entry name" value="Integrase_H2C2"/>
</dbReference>
<dbReference type="PROSITE" id="PS50878">
    <property type="entry name" value="RT_POL"/>
    <property type="match status" value="1"/>
</dbReference>
<dbReference type="GO" id="GO:0003964">
    <property type="term" value="F:RNA-directed DNA polymerase activity"/>
    <property type="evidence" value="ECO:0007669"/>
    <property type="project" value="UniProtKB-KW"/>
</dbReference>
<dbReference type="Proteomes" id="UP000694389">
    <property type="component" value="Unassembled WGS sequence"/>
</dbReference>
<dbReference type="Pfam" id="PF17917">
    <property type="entry name" value="RT_RNaseH"/>
    <property type="match status" value="1"/>
</dbReference>
<dbReference type="PROSITE" id="PS50994">
    <property type="entry name" value="INTEGRASE"/>
    <property type="match status" value="1"/>
</dbReference>
<sequence>MPYLGWIETTFQLTSEMDQTKELLIPVLVMKGRHLSHPIIGFNVIEHILANTDKTKQYSAVRKAFPSLKKKKVKAFIQAVNAEQVDEYAVKTKKEMVAVPKHSSIQIECRVAAQPFEDDMTMLFQPGLNPQWPEGLEFYDTLVRVQKGAFPVITVDVVNPADHDIVLPGRTIIGTVQTIVTVLPAQIFEKTSTSATVNHTSIQTPCNASEQWDPPVDVSHLNEEQRQVVKQMLREECHSFSRSDNDIGCIERLRMTISLKDPEPVKRTYLSVPKPLYQEMKGYLHDLIAQGWVRKSNSSYSSPVVCVRKKDGTLRVCIDYRDLNRKTHPDRQPIPRVQDIMDSLGGNSWFTLLDQGKAYHQGFIAEESRTMTAFVTPWGLYEWIRIPFGLMNAPAAFQRCMEECLEGLRDDVCIPYLDDTLVFSKSFVKHVDDVRKVLKRLREYGIKLKPSKCALFKPEVRYLGRIVSAEGSRVDPADFEAVRALKDIRPQNVGQLRKMLGLLTYYRQYIKDFSRKASCLYGLLKADSKEVPENTRKPKTKKMSHVVPSNKPIKWTDQHQQALEQLIDCLLHPPVLGFPDFTQPFIVHTDASHQGLGAVLYQKQDGKLRVIAYGSRSLTAAEKNYHYHAGKLEFLALKWAVTDKFRDYLYYAPTFTVYSDNNPLTYILSTAKVNATTSRWVAELADFHFTIKYRPGKENSDADALSRMPLDAESLMKECSQELPPDAIAATIQAVEVQETTLPFSAVCMSVSAESEVTTASVSPIPKDELKDAQRSDPCIHPVLESKLSGSKPLARELKTFSPKTKCLFREWEKLTIDSDGLMYRKTKVHKQLVLPEQYKGKVLEELHNNMGHQGADRTVSLVRERFFWPYMQSDIEHYVTKACTCLKQKKPCHEVRAPLTNIVTTQPFELVCIDFLHLDCCKGGYEYILVIVDHFTRFVQAYATTSKSGKTAANLIFNDFALKFGFPSRIHHDQGREFENQLFTHLKKLSGMAGSRTTPYHPMGNGQVERMNRTLLQMLKTLTEAQKSNWKESLNKLVYAYNCTRCEVTGYSPFYLLFGRSPRLPVDMLFGLYTESSSSQPDYVERWKRGMEEAYAIANENAQKTAERSKRYYDTKVRSSVLQPGERVLIKNLTPRGGPGKLRDYWENTVHTVVRQMGSDLPIYEVRPEKGNGRSRVLHRNLLMSCDYLPFERQPEVTTNDKSKQKRQYESVSQPAESDEDSGDDYDFHYEPIQVCTPPAVTNERQSGHELVTQPAVVAVPAATSAQPLIGDQSEELITLENLPEEEEMNLPGENPSDSPDASPASSVAEPEEPTYQLPQRERHPPRRITYDQLGIPSCHSIQPQPQLLSFYAAPGLVPWWPPLQPYYFQPPCMYGSQQT</sequence>
<accession>A0A8P4G6M0</accession>
<keyword evidence="6" id="KW-0255">Endonuclease</keyword>
<dbReference type="SUPFAM" id="SSF53098">
    <property type="entry name" value="Ribonuclease H-like"/>
    <property type="match status" value="1"/>
</dbReference>
<organism evidence="13 14">
    <name type="scientific">Dicentrarchus labrax</name>
    <name type="common">European seabass</name>
    <name type="synonym">Morone labrax</name>
    <dbReference type="NCBI Taxonomy" id="13489"/>
    <lineage>
        <taxon>Eukaryota</taxon>
        <taxon>Metazoa</taxon>
        <taxon>Chordata</taxon>
        <taxon>Craniata</taxon>
        <taxon>Vertebrata</taxon>
        <taxon>Euteleostomi</taxon>
        <taxon>Actinopterygii</taxon>
        <taxon>Neopterygii</taxon>
        <taxon>Teleostei</taxon>
        <taxon>Neoteleostei</taxon>
        <taxon>Acanthomorphata</taxon>
        <taxon>Eupercaria</taxon>
        <taxon>Moronidae</taxon>
        <taxon>Dicentrarchus</taxon>
    </lineage>
</organism>
<protein>
    <recommendedName>
        <fullName evidence="9">Gypsy retrotransposon integrase-like protein 1</fullName>
        <ecNumber evidence="2">3.1.26.4</ecNumber>
    </recommendedName>
</protein>
<keyword evidence="3" id="KW-0808">Transferase</keyword>
<comment type="similarity">
    <text evidence="1">Belongs to the beta type-B retroviral polymerase family. HERV class-II K(HML-2) pol subfamily.</text>
</comment>
<dbReference type="InterPro" id="IPR036397">
    <property type="entry name" value="RNaseH_sf"/>
</dbReference>
<dbReference type="PANTHER" id="PTHR37984">
    <property type="entry name" value="PROTEIN CBG26694"/>
    <property type="match status" value="1"/>
</dbReference>
<keyword evidence="14" id="KW-1185">Reference proteome</keyword>
<dbReference type="Pfam" id="PF00665">
    <property type="entry name" value="rve"/>
    <property type="match status" value="1"/>
</dbReference>
<dbReference type="Gene3D" id="3.10.10.10">
    <property type="entry name" value="HIV Type 1 Reverse Transcriptase, subunit A, domain 1"/>
    <property type="match status" value="1"/>
</dbReference>
<dbReference type="InterPro" id="IPR050951">
    <property type="entry name" value="Retrovirus_Pol_polyprotein"/>
</dbReference>
<evidence type="ECO:0000256" key="5">
    <source>
        <dbReference type="ARBA" id="ARBA00022722"/>
    </source>
</evidence>
<evidence type="ECO:0000313" key="13">
    <source>
        <dbReference type="Ensembl" id="ENSDLAP00005074595.1"/>
    </source>
</evidence>
<evidence type="ECO:0000256" key="4">
    <source>
        <dbReference type="ARBA" id="ARBA00022695"/>
    </source>
</evidence>
<feature type="region of interest" description="Disordered" evidence="10">
    <location>
        <begin position="1288"/>
        <end position="1328"/>
    </location>
</feature>
<feature type="domain" description="Integrase catalytic" evidence="12">
    <location>
        <begin position="904"/>
        <end position="1062"/>
    </location>
</feature>
<evidence type="ECO:0000256" key="8">
    <source>
        <dbReference type="ARBA" id="ARBA00022918"/>
    </source>
</evidence>
<evidence type="ECO:0000256" key="10">
    <source>
        <dbReference type="SAM" id="MobiDB-lite"/>
    </source>
</evidence>
<evidence type="ECO:0000259" key="12">
    <source>
        <dbReference type="PROSITE" id="PS50994"/>
    </source>
</evidence>
<feature type="compositionally biased region" description="Basic and acidic residues" evidence="10">
    <location>
        <begin position="1195"/>
        <end position="1210"/>
    </location>
</feature>
<dbReference type="GO" id="GO:0003676">
    <property type="term" value="F:nucleic acid binding"/>
    <property type="evidence" value="ECO:0007669"/>
    <property type="project" value="InterPro"/>
</dbReference>
<dbReference type="GeneTree" id="ENSGT01100000263500"/>
<dbReference type="Ensembl" id="ENSDLAT00005072099.1">
    <property type="protein sequence ID" value="ENSDLAP00005074595.1"/>
    <property type="gene ID" value="ENSDLAG00005035095.1"/>
</dbReference>
<evidence type="ECO:0000256" key="2">
    <source>
        <dbReference type="ARBA" id="ARBA00012180"/>
    </source>
</evidence>
<feature type="region of interest" description="Disordered" evidence="10">
    <location>
        <begin position="1195"/>
        <end position="1231"/>
    </location>
</feature>
<keyword evidence="4" id="KW-0548">Nucleotidyltransferase</keyword>
<feature type="domain" description="Reverse transcriptase" evidence="11">
    <location>
        <begin position="288"/>
        <end position="467"/>
    </location>
</feature>
<dbReference type="InterPro" id="IPR001584">
    <property type="entry name" value="Integrase_cat-core"/>
</dbReference>